<gene>
    <name evidence="2" type="ORF">FLO80_12270</name>
</gene>
<dbReference type="CDD" id="cd00081">
    <property type="entry name" value="Hint"/>
    <property type="match status" value="1"/>
</dbReference>
<evidence type="ECO:0000313" key="3">
    <source>
        <dbReference type="Proteomes" id="UP000325291"/>
    </source>
</evidence>
<proteinExistence type="predicted"/>
<accession>A0A5A9ZC25</accession>
<dbReference type="InterPro" id="IPR003587">
    <property type="entry name" value="Hint_dom_N"/>
</dbReference>
<dbReference type="Proteomes" id="UP000325291">
    <property type="component" value="Unassembled WGS sequence"/>
</dbReference>
<feature type="domain" description="Hint" evidence="1">
    <location>
        <begin position="146"/>
        <end position="255"/>
    </location>
</feature>
<dbReference type="InterPro" id="IPR036844">
    <property type="entry name" value="Hint_dom_sf"/>
</dbReference>
<dbReference type="RefSeq" id="WP_111366827.1">
    <property type="nucleotide sequence ID" value="NZ_JASHJG010000078.1"/>
</dbReference>
<reference evidence="2 3" key="1">
    <citation type="submission" date="2019-07" db="EMBL/GenBank/DDBJ databases">
        <title>Aquicoccus porphyridii gen. nov., sp. nov., isolated from a small marine red alga, Porphyridium marinum.</title>
        <authorList>
            <person name="Liu L."/>
        </authorList>
    </citation>
    <scope>NUCLEOTIDE SEQUENCE [LARGE SCALE GENOMIC DNA]</scope>
    <source>
        <strain evidence="2 3">L1 8-17</strain>
    </source>
</reference>
<keyword evidence="3" id="KW-1185">Reference proteome</keyword>
<protein>
    <submittedName>
        <fullName evidence="2">Hint domain-containing protein</fullName>
    </submittedName>
</protein>
<evidence type="ECO:0000313" key="2">
    <source>
        <dbReference type="EMBL" id="KAA0914767.1"/>
    </source>
</evidence>
<dbReference type="SUPFAM" id="SSF51294">
    <property type="entry name" value="Hedgehog/intein (Hint) domain"/>
    <property type="match status" value="1"/>
</dbReference>
<dbReference type="InterPro" id="IPR028992">
    <property type="entry name" value="Hedgehog/Intein_dom"/>
</dbReference>
<dbReference type="Gene3D" id="2.170.16.10">
    <property type="entry name" value="Hedgehog/Intein (Hint) domain"/>
    <property type="match status" value="1"/>
</dbReference>
<dbReference type="EMBL" id="VINQ01000008">
    <property type="protein sequence ID" value="KAA0914767.1"/>
    <property type="molecule type" value="Genomic_DNA"/>
</dbReference>
<dbReference type="Pfam" id="PF13403">
    <property type="entry name" value="Hint_2"/>
    <property type="match status" value="1"/>
</dbReference>
<evidence type="ECO:0000259" key="1">
    <source>
        <dbReference type="SMART" id="SM00306"/>
    </source>
</evidence>
<sequence length="337" mass="36613">MSSDRDRPAHALPVYPSAMLRVTNGANMGDGLGFADELVPEDSYELAPGAAPARLALHTADNGHFTIAEDSPLGRPGATVVLDSCLTFMTRASDVTELLVLVEVDADGHVAEIYGLPLATLQPRTDYLLVGIDRETALSRFAQVACVSFARGTRITLATGEQRPIEDLRVGDRVLTRDDGPQAIRWIGQNTVRAVGDFAPILITADTLHNQHDLLVSPDHRLFIYQRSDRIGAGRAEILVRARHLVNGDSIRVQAGGFVDYFQLLFDRHQIIFAEGIAAETLLIDPRTRPALPDGVAAKLAGTLPRHAMASHLDFEIGQNLLDRPDAAAILRRATTR</sequence>
<name>A0A5A9ZC25_9RHOB</name>
<organism evidence="2 3">
    <name type="scientific">Aquicoccus porphyridii</name>
    <dbReference type="NCBI Taxonomy" id="1852029"/>
    <lineage>
        <taxon>Bacteria</taxon>
        <taxon>Pseudomonadati</taxon>
        <taxon>Pseudomonadota</taxon>
        <taxon>Alphaproteobacteria</taxon>
        <taxon>Rhodobacterales</taxon>
        <taxon>Paracoccaceae</taxon>
        <taxon>Aquicoccus</taxon>
    </lineage>
</organism>
<dbReference type="AlphaFoldDB" id="A0A5A9ZC25"/>
<comment type="caution">
    <text evidence="2">The sequence shown here is derived from an EMBL/GenBank/DDBJ whole genome shotgun (WGS) entry which is preliminary data.</text>
</comment>
<dbReference type="SMART" id="SM00306">
    <property type="entry name" value="HintN"/>
    <property type="match status" value="1"/>
</dbReference>